<comment type="caution">
    <text evidence="4">Lacks conserved residue(s) required for the propagation of feature annotation.</text>
</comment>
<accession>A0A7C3R4L4</accession>
<dbReference type="Gene3D" id="3.40.1090.10">
    <property type="entry name" value="Cytosolic phospholipase A2 catalytic domain"/>
    <property type="match status" value="2"/>
</dbReference>
<protein>
    <recommendedName>
        <fullName evidence="5">PNPLA domain-containing protein</fullName>
    </recommendedName>
</protein>
<evidence type="ECO:0000256" key="2">
    <source>
        <dbReference type="ARBA" id="ARBA00022963"/>
    </source>
</evidence>
<dbReference type="InterPro" id="IPR050301">
    <property type="entry name" value="NTE"/>
</dbReference>
<organism evidence="6">
    <name type="scientific">Leptospirillum ferriphilum</name>
    <dbReference type="NCBI Taxonomy" id="178606"/>
    <lineage>
        <taxon>Bacteria</taxon>
        <taxon>Pseudomonadati</taxon>
        <taxon>Nitrospirota</taxon>
        <taxon>Nitrospiria</taxon>
        <taxon>Nitrospirales</taxon>
        <taxon>Nitrospiraceae</taxon>
        <taxon>Leptospirillum</taxon>
    </lineage>
</organism>
<proteinExistence type="predicted"/>
<dbReference type="InterPro" id="IPR016035">
    <property type="entry name" value="Acyl_Trfase/lysoPLipase"/>
</dbReference>
<evidence type="ECO:0000256" key="4">
    <source>
        <dbReference type="PROSITE-ProRule" id="PRU01161"/>
    </source>
</evidence>
<dbReference type="GO" id="GO:0016042">
    <property type="term" value="P:lipid catabolic process"/>
    <property type="evidence" value="ECO:0007669"/>
    <property type="project" value="UniProtKB-UniRule"/>
</dbReference>
<keyword evidence="1 4" id="KW-0378">Hydrolase</keyword>
<sequence>MNLSPQSADTTNNSTGRLETVSVFPEKIKSGFVLVLSGGVVRGVGHLGFLAACQEKKLPVKAIVATSAGAIAGAVYQSPKCSIEEALKRLQGLTLREMFRLSPGGSGFLDPLRTSRLLGEMIGHETDFSELSGPLAVGAVSLQSGNLALLSEGVVARAVAASSALPPFFKPVRIGSNDYIDGGVLSILPVLAAQQRWPEHPLVAVNVNDIEDRQGQKGIDGWLEVAPASAPVRMTRWSILMHPLRFLAMGLSWTVRLEASSADWYVGISAGRFSLTDRANLDRIYRIGYDAGKQFSGMF</sequence>
<dbReference type="InterPro" id="IPR002641">
    <property type="entry name" value="PNPLA_dom"/>
</dbReference>
<name>A0A7C3R4L4_9BACT</name>
<feature type="active site" description="Nucleophile" evidence="4">
    <location>
        <position position="67"/>
    </location>
</feature>
<feature type="active site" description="Proton acceptor" evidence="4">
    <location>
        <position position="181"/>
    </location>
</feature>
<keyword evidence="3 4" id="KW-0443">Lipid metabolism</keyword>
<dbReference type="GO" id="GO:0016787">
    <property type="term" value="F:hydrolase activity"/>
    <property type="evidence" value="ECO:0007669"/>
    <property type="project" value="UniProtKB-UniRule"/>
</dbReference>
<dbReference type="EMBL" id="DTMM01000216">
    <property type="protein sequence ID" value="HFT94233.1"/>
    <property type="molecule type" value="Genomic_DNA"/>
</dbReference>
<feature type="domain" description="PNPLA" evidence="5">
    <location>
        <begin position="34"/>
        <end position="194"/>
    </location>
</feature>
<dbReference type="SUPFAM" id="SSF52151">
    <property type="entry name" value="FabD/lysophospholipase-like"/>
    <property type="match status" value="1"/>
</dbReference>
<evidence type="ECO:0000259" key="5">
    <source>
        <dbReference type="PROSITE" id="PS51635"/>
    </source>
</evidence>
<evidence type="ECO:0000313" key="6">
    <source>
        <dbReference type="EMBL" id="HFT94233.1"/>
    </source>
</evidence>
<dbReference type="Pfam" id="PF01734">
    <property type="entry name" value="Patatin"/>
    <property type="match status" value="1"/>
</dbReference>
<dbReference type="PANTHER" id="PTHR14226">
    <property type="entry name" value="NEUROPATHY TARGET ESTERASE/SWISS CHEESE D.MELANOGASTER"/>
    <property type="match status" value="1"/>
</dbReference>
<dbReference type="PROSITE" id="PS51635">
    <property type="entry name" value="PNPLA"/>
    <property type="match status" value="1"/>
</dbReference>
<gene>
    <name evidence="6" type="ORF">ENX03_09970</name>
</gene>
<reference evidence="6" key="1">
    <citation type="journal article" date="2020" name="mSystems">
        <title>Genome- and Community-Level Interaction Insights into Carbon Utilization and Element Cycling Functions of Hydrothermarchaeota in Hydrothermal Sediment.</title>
        <authorList>
            <person name="Zhou Z."/>
            <person name="Liu Y."/>
            <person name="Xu W."/>
            <person name="Pan J."/>
            <person name="Luo Z.H."/>
            <person name="Li M."/>
        </authorList>
    </citation>
    <scope>NUCLEOTIDE SEQUENCE [LARGE SCALE GENOMIC DNA]</scope>
    <source>
        <strain evidence="6">SpSt-902</strain>
    </source>
</reference>
<evidence type="ECO:0000256" key="1">
    <source>
        <dbReference type="ARBA" id="ARBA00022801"/>
    </source>
</evidence>
<dbReference type="AlphaFoldDB" id="A0A7C3R4L4"/>
<keyword evidence="2 4" id="KW-0442">Lipid degradation</keyword>
<feature type="short sequence motif" description="DGA/G" evidence="4">
    <location>
        <begin position="181"/>
        <end position="183"/>
    </location>
</feature>
<dbReference type="PANTHER" id="PTHR14226:SF29">
    <property type="entry name" value="NEUROPATHY TARGET ESTERASE SWS"/>
    <property type="match status" value="1"/>
</dbReference>
<comment type="caution">
    <text evidence="6">The sequence shown here is derived from an EMBL/GenBank/DDBJ whole genome shotgun (WGS) entry which is preliminary data.</text>
</comment>
<evidence type="ECO:0000256" key="3">
    <source>
        <dbReference type="ARBA" id="ARBA00023098"/>
    </source>
</evidence>